<evidence type="ECO:0000256" key="14">
    <source>
        <dbReference type="SAM" id="Phobius"/>
    </source>
</evidence>
<dbReference type="GO" id="GO:0016705">
    <property type="term" value="F:oxidoreductase activity, acting on paired donors, with incorporation or reduction of molecular oxygen"/>
    <property type="evidence" value="ECO:0007669"/>
    <property type="project" value="InterPro"/>
</dbReference>
<dbReference type="OrthoDB" id="1055148at2759"/>
<evidence type="ECO:0000256" key="5">
    <source>
        <dbReference type="ARBA" id="ARBA00022692"/>
    </source>
</evidence>
<comment type="similarity">
    <text evidence="3 13">Belongs to the cytochrome P450 family.</text>
</comment>
<evidence type="ECO:0000256" key="11">
    <source>
        <dbReference type="ARBA" id="ARBA00023136"/>
    </source>
</evidence>
<accession>A0A816N929</accession>
<dbReference type="PROSITE" id="PS00086">
    <property type="entry name" value="CYTOCHROME_P450"/>
    <property type="match status" value="1"/>
</dbReference>
<keyword evidence="11 14" id="KW-0472">Membrane</keyword>
<evidence type="ECO:0000256" key="12">
    <source>
        <dbReference type="PIRSR" id="PIRSR602401-1"/>
    </source>
</evidence>
<dbReference type="InterPro" id="IPR002401">
    <property type="entry name" value="Cyt_P450_E_grp-I"/>
</dbReference>
<sequence length="521" mass="59317">MWFNLPHTNKDRSKTVKQQTKEKMDFNPILLLSFLLILISIKFLFKNSTRKLNLPPSPAYSLPFIGHLYLLKHPVQRTLLSLSQSLGDTPIFHLRLGNRLVYVVSSHSVAEECFTRNDVVLASRPELIMGKHVAYDSTIMIAAPYGDHWRNLRRVAAVEIFSSHRVNTFMSIRKDEIRRLISHLSRNSLHGFAEVEMKSLLANLAFNNIIRMVAGKRYFGSGTEDNDEAKVVRELISEAVAGAGAGNLADYLPIIRWVTDVEKRAKLLGKRFDGFLQKLVDEKRAEKERGQTLIDHLLSLQETQPEYYTDIIIKGIIISLVIAGTDTSSITLEWALSNLLNHPKILEKARAEIDDKIGSDRLIDESDIENLPYLQYIVSETLRLYPPVPLLLPHYSSDDCKVAGYDMPRGTMLLTNVWAMHRDPGVWEEAERFKPERFEKEGEAQKLMPFGMGRRACPGVELGKRLVSLALGCLIQCFEWERVGEELVDMMEDKGLTMPKAIPLRAKCKSRVVTRKMTQSM</sequence>
<keyword evidence="10 13" id="KW-0503">Monooxygenase</keyword>
<dbReference type="GO" id="GO:0004497">
    <property type="term" value="F:monooxygenase activity"/>
    <property type="evidence" value="ECO:0007669"/>
    <property type="project" value="UniProtKB-KW"/>
</dbReference>
<comment type="subcellular location">
    <subcellularLocation>
        <location evidence="2">Membrane</location>
        <topology evidence="2">Single-pass membrane protein</topology>
    </subcellularLocation>
</comment>
<dbReference type="Proteomes" id="UP001295469">
    <property type="component" value="Chromosome C07"/>
</dbReference>
<dbReference type="Pfam" id="PF00067">
    <property type="entry name" value="p450"/>
    <property type="match status" value="1"/>
</dbReference>
<dbReference type="GO" id="GO:0005506">
    <property type="term" value="F:iron ion binding"/>
    <property type="evidence" value="ECO:0007669"/>
    <property type="project" value="InterPro"/>
</dbReference>
<dbReference type="InterPro" id="IPR050651">
    <property type="entry name" value="Plant_Cytochrome_P450_Monoox"/>
</dbReference>
<proteinExistence type="inferred from homology"/>
<evidence type="ECO:0000256" key="4">
    <source>
        <dbReference type="ARBA" id="ARBA00022617"/>
    </source>
</evidence>
<keyword evidence="6 12" id="KW-0479">Metal-binding</keyword>
<evidence type="ECO:0000256" key="2">
    <source>
        <dbReference type="ARBA" id="ARBA00004167"/>
    </source>
</evidence>
<evidence type="ECO:0000313" key="16">
    <source>
        <dbReference type="EMBL" id="KAH0871777.1"/>
    </source>
</evidence>
<dbReference type="GO" id="GO:0016020">
    <property type="term" value="C:membrane"/>
    <property type="evidence" value="ECO:0007669"/>
    <property type="project" value="UniProtKB-SubCell"/>
</dbReference>
<protein>
    <submittedName>
        <fullName evidence="15">(rape) hypothetical protein</fullName>
    </submittedName>
</protein>
<evidence type="ECO:0000256" key="10">
    <source>
        <dbReference type="ARBA" id="ARBA00023033"/>
    </source>
</evidence>
<evidence type="ECO:0000313" key="17">
    <source>
        <dbReference type="Proteomes" id="UP000824890"/>
    </source>
</evidence>
<evidence type="ECO:0000256" key="8">
    <source>
        <dbReference type="ARBA" id="ARBA00023002"/>
    </source>
</evidence>
<organism evidence="15">
    <name type="scientific">Brassica napus</name>
    <name type="common">Rape</name>
    <dbReference type="NCBI Taxonomy" id="3708"/>
    <lineage>
        <taxon>Eukaryota</taxon>
        <taxon>Viridiplantae</taxon>
        <taxon>Streptophyta</taxon>
        <taxon>Embryophyta</taxon>
        <taxon>Tracheophyta</taxon>
        <taxon>Spermatophyta</taxon>
        <taxon>Magnoliopsida</taxon>
        <taxon>eudicotyledons</taxon>
        <taxon>Gunneridae</taxon>
        <taxon>Pentapetalae</taxon>
        <taxon>rosids</taxon>
        <taxon>malvids</taxon>
        <taxon>Brassicales</taxon>
        <taxon>Brassicaceae</taxon>
        <taxon>Brassiceae</taxon>
        <taxon>Brassica</taxon>
    </lineage>
</organism>
<evidence type="ECO:0000256" key="13">
    <source>
        <dbReference type="RuleBase" id="RU000461"/>
    </source>
</evidence>
<reference evidence="15" key="1">
    <citation type="submission" date="2021-01" db="EMBL/GenBank/DDBJ databases">
        <authorList>
            <consortium name="Genoscope - CEA"/>
            <person name="William W."/>
        </authorList>
    </citation>
    <scope>NUCLEOTIDE SEQUENCE</scope>
</reference>
<dbReference type="GO" id="GO:0020037">
    <property type="term" value="F:heme binding"/>
    <property type="evidence" value="ECO:0007669"/>
    <property type="project" value="InterPro"/>
</dbReference>
<keyword evidence="8 13" id="KW-0560">Oxidoreductase</keyword>
<comment type="cofactor">
    <cofactor evidence="1 12">
        <name>heme</name>
        <dbReference type="ChEBI" id="CHEBI:30413"/>
    </cofactor>
</comment>
<reference evidence="16 17" key="2">
    <citation type="submission" date="2021-05" db="EMBL/GenBank/DDBJ databases">
        <title>Genome Assembly of Synthetic Allotetraploid Brassica napus Reveals Homoeologous Exchanges between Subgenomes.</title>
        <authorList>
            <person name="Davis J.T."/>
        </authorList>
    </citation>
    <scope>NUCLEOTIDE SEQUENCE [LARGE SCALE GENOMIC DNA]</scope>
    <source>
        <strain evidence="17">cv. Da-Ae</strain>
        <tissue evidence="16">Seedling</tissue>
    </source>
</reference>
<dbReference type="PANTHER" id="PTHR47947">
    <property type="entry name" value="CYTOCHROME P450 82C3-RELATED"/>
    <property type="match status" value="1"/>
</dbReference>
<keyword evidence="9 12" id="KW-0408">Iron</keyword>
<evidence type="ECO:0000313" key="15">
    <source>
        <dbReference type="EMBL" id="CAF2032718.1"/>
    </source>
</evidence>
<feature type="binding site" description="axial binding residue" evidence="12">
    <location>
        <position position="457"/>
    </location>
    <ligand>
        <name>heme</name>
        <dbReference type="ChEBI" id="CHEBI:30413"/>
    </ligand>
    <ligandPart>
        <name>Fe</name>
        <dbReference type="ChEBI" id="CHEBI:18248"/>
    </ligandPart>
</feature>
<dbReference type="EMBL" id="JAGKQM010000017">
    <property type="protein sequence ID" value="KAH0871777.1"/>
    <property type="molecule type" value="Genomic_DNA"/>
</dbReference>
<keyword evidence="17" id="KW-1185">Reference proteome</keyword>
<evidence type="ECO:0000256" key="6">
    <source>
        <dbReference type="ARBA" id="ARBA00022723"/>
    </source>
</evidence>
<dbReference type="InterPro" id="IPR001128">
    <property type="entry name" value="Cyt_P450"/>
</dbReference>
<dbReference type="Gene3D" id="1.10.630.10">
    <property type="entry name" value="Cytochrome P450"/>
    <property type="match status" value="1"/>
</dbReference>
<dbReference type="InterPro" id="IPR017972">
    <property type="entry name" value="Cyt_P450_CS"/>
</dbReference>
<dbReference type="FunFam" id="1.10.630.10:FF:000023">
    <property type="entry name" value="Cytochrome P450 family protein"/>
    <property type="match status" value="1"/>
</dbReference>
<evidence type="ECO:0000256" key="1">
    <source>
        <dbReference type="ARBA" id="ARBA00001971"/>
    </source>
</evidence>
<name>A0A816N929_BRANA</name>
<dbReference type="SUPFAM" id="SSF48264">
    <property type="entry name" value="Cytochrome P450"/>
    <property type="match status" value="1"/>
</dbReference>
<dbReference type="CDD" id="cd20653">
    <property type="entry name" value="CYP81"/>
    <property type="match status" value="1"/>
</dbReference>
<dbReference type="InterPro" id="IPR036396">
    <property type="entry name" value="Cyt_P450_sf"/>
</dbReference>
<keyword evidence="5 14" id="KW-0812">Transmembrane</keyword>
<gene>
    <name evidence="15" type="ORF">DARMORV10_C07P62340.1</name>
    <name evidence="16" type="ORF">HID58_078799</name>
</gene>
<evidence type="ECO:0000256" key="7">
    <source>
        <dbReference type="ARBA" id="ARBA00022989"/>
    </source>
</evidence>
<dbReference type="PRINTS" id="PR00463">
    <property type="entry name" value="EP450I"/>
</dbReference>
<feature type="transmembrane region" description="Helical" evidence="14">
    <location>
        <begin position="26"/>
        <end position="45"/>
    </location>
</feature>
<keyword evidence="4 12" id="KW-0349">Heme</keyword>
<keyword evidence="7 14" id="KW-1133">Transmembrane helix</keyword>
<dbReference type="AlphaFoldDB" id="A0A816N929"/>
<dbReference type="Proteomes" id="UP000824890">
    <property type="component" value="Unassembled WGS sequence"/>
</dbReference>
<dbReference type="KEGG" id="bna:106407641"/>
<dbReference type="EMBL" id="HG994371">
    <property type="protein sequence ID" value="CAF2032718.1"/>
    <property type="molecule type" value="Genomic_DNA"/>
</dbReference>
<dbReference type="PANTHER" id="PTHR47947:SF62">
    <property type="entry name" value="CYTOCHROME P450, FAMILY 81, SUBFAMILY D, POLYPEPTIDE 5"/>
    <property type="match status" value="1"/>
</dbReference>
<evidence type="ECO:0000256" key="3">
    <source>
        <dbReference type="ARBA" id="ARBA00010617"/>
    </source>
</evidence>
<dbReference type="PRINTS" id="PR00385">
    <property type="entry name" value="P450"/>
</dbReference>
<evidence type="ECO:0000256" key="9">
    <source>
        <dbReference type="ARBA" id="ARBA00023004"/>
    </source>
</evidence>